<name>G0U6F9_TRYVY</name>
<feature type="transmembrane region" description="Helical" evidence="1">
    <location>
        <begin position="190"/>
        <end position="210"/>
    </location>
</feature>
<feature type="transmembrane region" description="Helical" evidence="1">
    <location>
        <begin position="84"/>
        <end position="103"/>
    </location>
</feature>
<feature type="transmembrane region" description="Helical" evidence="1">
    <location>
        <begin position="375"/>
        <end position="396"/>
    </location>
</feature>
<keyword evidence="1" id="KW-0472">Membrane</keyword>
<keyword evidence="1" id="KW-1133">Transmembrane helix</keyword>
<gene>
    <name evidence="2" type="ORF">TVY486_1005140</name>
</gene>
<dbReference type="EMBL" id="HE573026">
    <property type="protein sequence ID" value="CCC51463.1"/>
    <property type="molecule type" value="Genomic_DNA"/>
</dbReference>
<sequence length="511" mass="57505">MRPQSLLSSPLVAAMVTLAVRLVAYNYGCHLSLPYSFGITTSKTASETWKEAVMWKQEFGTVPSFLASVVPWYTEYIPKATSDVYVAVLCLCDALTAFFVCQWPSASPHLVYTLFVLNPFMVLLPPLESLLPLEHLLLAIIVECCRRSRVRSWTIHIARLVAPVLGFHFIAVVVALWFPVGAASQKITHIGIILCTACMGAFGLLFLWWWGTCMESSSLFAPPDNGVMWYVRLLILPAFHSCLEVCQIQLPAALTLLFSTGVPPENKESTKMMKYGGCVPGDRRLLIVLLAICLSKLFCNHLILSDYAVMVLFIYSLLGVEKKKGMQSMLERMRAQNVFVPVFTLLLVIPLQYSFYTGWVMWDTANPNWVFFPQVAFVTVGGIFLLTFVDAIVEAIKEEESITEKKRDSRPAIRSRNPTTYFPAPTPLHYRPYSVPAVIFRKFGAASIFRYKFKRAVAAREAIQRLTSHFLLVFLNGHTLANLAPVELGVKHVSLIPYNHRVFFLYCFALG</sequence>
<proteinExistence type="predicted"/>
<organism evidence="2">
    <name type="scientific">Trypanosoma vivax (strain Y486)</name>
    <dbReference type="NCBI Taxonomy" id="1055687"/>
    <lineage>
        <taxon>Eukaryota</taxon>
        <taxon>Discoba</taxon>
        <taxon>Euglenozoa</taxon>
        <taxon>Kinetoplastea</taxon>
        <taxon>Metakinetoplastina</taxon>
        <taxon>Trypanosomatida</taxon>
        <taxon>Trypanosomatidae</taxon>
        <taxon>Trypanosoma</taxon>
        <taxon>Duttonella</taxon>
    </lineage>
</organism>
<feature type="transmembrane region" description="Helical" evidence="1">
    <location>
        <begin position="285"/>
        <end position="318"/>
    </location>
</feature>
<dbReference type="AlphaFoldDB" id="G0U6F9"/>
<feature type="transmembrane region" description="Helical" evidence="1">
    <location>
        <begin position="338"/>
        <end position="355"/>
    </location>
</feature>
<evidence type="ECO:0000313" key="2">
    <source>
        <dbReference type="EMBL" id="CCC51463.1"/>
    </source>
</evidence>
<reference evidence="2" key="1">
    <citation type="journal article" date="2012" name="Proc. Natl. Acad. Sci. U.S.A.">
        <title>Antigenic diversity is generated by distinct evolutionary mechanisms in African trypanosome species.</title>
        <authorList>
            <person name="Jackson A.P."/>
            <person name="Berry A."/>
            <person name="Aslett M."/>
            <person name="Allison H.C."/>
            <person name="Burton P."/>
            <person name="Vavrova-Anderson J."/>
            <person name="Brown R."/>
            <person name="Browne H."/>
            <person name="Corton N."/>
            <person name="Hauser H."/>
            <person name="Gamble J."/>
            <person name="Gilderthorp R."/>
            <person name="Marcello L."/>
            <person name="McQuillan J."/>
            <person name="Otto T.D."/>
            <person name="Quail M.A."/>
            <person name="Sanders M.J."/>
            <person name="van Tonder A."/>
            <person name="Ginger M.L."/>
            <person name="Field M.C."/>
            <person name="Barry J.D."/>
            <person name="Hertz-Fowler C."/>
            <person name="Berriman M."/>
        </authorList>
    </citation>
    <scope>NUCLEOTIDE SEQUENCE</scope>
    <source>
        <strain evidence="2">Y486</strain>
    </source>
</reference>
<protein>
    <recommendedName>
        <fullName evidence="3">GPI transamidase component Tta2</fullName>
    </recommendedName>
</protein>
<dbReference type="VEuPathDB" id="TriTrypDB:TvY486_1005140"/>
<keyword evidence="1" id="KW-0812">Transmembrane</keyword>
<accession>G0U6F9</accession>
<evidence type="ECO:0008006" key="3">
    <source>
        <dbReference type="Google" id="ProtNLM"/>
    </source>
</evidence>
<feature type="transmembrane region" description="Helical" evidence="1">
    <location>
        <begin position="157"/>
        <end position="178"/>
    </location>
</feature>
<evidence type="ECO:0000256" key="1">
    <source>
        <dbReference type="SAM" id="Phobius"/>
    </source>
</evidence>